<dbReference type="Proteomes" id="UP001232725">
    <property type="component" value="Unassembled WGS sequence"/>
</dbReference>
<evidence type="ECO:0000313" key="11">
    <source>
        <dbReference type="Proteomes" id="UP001232725"/>
    </source>
</evidence>
<keyword evidence="5 9" id="KW-0812">Transmembrane</keyword>
<evidence type="ECO:0000256" key="3">
    <source>
        <dbReference type="ARBA" id="ARBA00022448"/>
    </source>
</evidence>
<proteinExistence type="inferred from homology"/>
<feature type="transmembrane region" description="Helical" evidence="9">
    <location>
        <begin position="118"/>
        <end position="138"/>
    </location>
</feature>
<dbReference type="PROSITE" id="PS01116">
    <property type="entry name" value="XANTH_URACIL_PERMASE"/>
    <property type="match status" value="1"/>
</dbReference>
<dbReference type="NCBIfam" id="TIGR00801">
    <property type="entry name" value="ncs2"/>
    <property type="match status" value="1"/>
</dbReference>
<feature type="region of interest" description="Disordered" evidence="8">
    <location>
        <begin position="471"/>
        <end position="519"/>
    </location>
</feature>
<feature type="transmembrane region" description="Helical" evidence="9">
    <location>
        <begin position="39"/>
        <end position="58"/>
    </location>
</feature>
<dbReference type="EMBL" id="JAVALS010000012">
    <property type="protein sequence ID" value="MDP5228241.1"/>
    <property type="molecule type" value="Genomic_DNA"/>
</dbReference>
<feature type="transmembrane region" description="Helical" evidence="9">
    <location>
        <begin position="426"/>
        <end position="447"/>
    </location>
</feature>
<keyword evidence="11" id="KW-1185">Reference proteome</keyword>
<dbReference type="PANTHER" id="PTHR42810:SF4">
    <property type="entry name" value="URIC ACID TRANSPORTER UACT"/>
    <property type="match status" value="1"/>
</dbReference>
<evidence type="ECO:0000256" key="8">
    <source>
        <dbReference type="SAM" id="MobiDB-lite"/>
    </source>
</evidence>
<comment type="similarity">
    <text evidence="2">Belongs to the nucleobase:cation symporter-2 (NCS2) (TC 2.A.40) family.</text>
</comment>
<keyword evidence="6 9" id="KW-1133">Transmembrane helix</keyword>
<evidence type="ECO:0000256" key="2">
    <source>
        <dbReference type="ARBA" id="ARBA00008821"/>
    </source>
</evidence>
<feature type="transmembrane region" description="Helical" evidence="9">
    <location>
        <begin position="211"/>
        <end position="229"/>
    </location>
</feature>
<feature type="transmembrane region" description="Helical" evidence="9">
    <location>
        <begin position="395"/>
        <end position="414"/>
    </location>
</feature>
<accession>A0ABT9IRL1</accession>
<dbReference type="Pfam" id="PF00860">
    <property type="entry name" value="Xan_ur_permease"/>
    <property type="match status" value="1"/>
</dbReference>
<evidence type="ECO:0000256" key="7">
    <source>
        <dbReference type="ARBA" id="ARBA00023136"/>
    </source>
</evidence>
<comment type="subcellular location">
    <subcellularLocation>
        <location evidence="1">Cell membrane</location>
        <topology evidence="1">Multi-pass membrane protein</topology>
    </subcellularLocation>
</comment>
<feature type="transmembrane region" description="Helical" evidence="9">
    <location>
        <begin position="363"/>
        <end position="383"/>
    </location>
</feature>
<evidence type="ECO:0000256" key="1">
    <source>
        <dbReference type="ARBA" id="ARBA00004651"/>
    </source>
</evidence>
<keyword evidence="7 9" id="KW-0472">Membrane</keyword>
<evidence type="ECO:0000256" key="6">
    <source>
        <dbReference type="ARBA" id="ARBA00022989"/>
    </source>
</evidence>
<feature type="transmembrane region" description="Helical" evidence="9">
    <location>
        <begin position="64"/>
        <end position="86"/>
    </location>
</feature>
<reference evidence="10 11" key="1">
    <citation type="submission" date="2023-08" db="EMBL/GenBank/DDBJ databases">
        <title>Arthrobacter horti sp. nov., isolated from forest soil.</title>
        <authorList>
            <person name="Park M."/>
        </authorList>
    </citation>
    <scope>NUCLEOTIDE SEQUENCE [LARGE SCALE GENOMIC DNA]</scope>
    <source>
        <strain evidence="10 11">YJM1</strain>
    </source>
</reference>
<evidence type="ECO:0000313" key="10">
    <source>
        <dbReference type="EMBL" id="MDP5228241.1"/>
    </source>
</evidence>
<dbReference type="InterPro" id="IPR017588">
    <property type="entry name" value="UacT-like"/>
</dbReference>
<name>A0ABT9IRL1_9MICC</name>
<sequence>MMSRLKTLGRGAGRDAETHPVDEMLPLGKLFTLGAQHMLAAYAGIIAPPFIIGTALHLPLSDLIFLISASLLASGITTLLQTLGIWKVGVRLPLVQGVSFSGIASMIAIGQGNPDGHVAMQIIVGAVIVAAAAMFFLAPIYSKLLRFFPPLVMGSVVAVIGISLIPISIGWIQGDQGSSDFGAPKNIFVGILTLLLTLFIVKYVPGFTKRVGMLVAMLIGTLVSIPLGMTDFSKINGAKVFAVPELFHFGAPRFDIAAIISMLIVMLVIMTEATADMLAIGQIVERPVTPKDVANGLRADCLGSVISGGLNGFQASAYGQNIGLLIMSRVKSRYAVAACGIILIVLALFPITAAVVAVVPLPVLGGAGIAIFGLVAVNGIQTLSKVDFHNDEQGAINALIVAATLTMGILPIAAPNFYHQFPSEVQTVFSSGIASGAITAIVLNLLLNELRIGRKPLAPSATASDPLMAPTIAAPRDLPGVSVDRGDQPETSDSTGAALPSERSVGGEVPGTYRGLQAE</sequence>
<evidence type="ECO:0000256" key="4">
    <source>
        <dbReference type="ARBA" id="ARBA00022475"/>
    </source>
</evidence>
<dbReference type="RefSeq" id="WP_305997289.1">
    <property type="nucleotide sequence ID" value="NZ_JAVALS010000012.1"/>
</dbReference>
<gene>
    <name evidence="10" type="ORF">Q9R02_13830</name>
</gene>
<keyword evidence="4" id="KW-1003">Cell membrane</keyword>
<evidence type="ECO:0000256" key="9">
    <source>
        <dbReference type="SAM" id="Phobius"/>
    </source>
</evidence>
<dbReference type="NCBIfam" id="TIGR03173">
    <property type="entry name" value="pbuX"/>
    <property type="match status" value="1"/>
</dbReference>
<protein>
    <submittedName>
        <fullName evidence="10">Nucleobase:cation symporter-2 family protein</fullName>
    </submittedName>
</protein>
<feature type="transmembrane region" description="Helical" evidence="9">
    <location>
        <begin position="334"/>
        <end position="357"/>
    </location>
</feature>
<evidence type="ECO:0000256" key="5">
    <source>
        <dbReference type="ARBA" id="ARBA00022692"/>
    </source>
</evidence>
<comment type="caution">
    <text evidence="10">The sequence shown here is derived from an EMBL/GenBank/DDBJ whole genome shotgun (WGS) entry which is preliminary data.</text>
</comment>
<dbReference type="PANTHER" id="PTHR42810">
    <property type="entry name" value="PURINE PERMEASE C1399.01C-RELATED"/>
    <property type="match status" value="1"/>
</dbReference>
<organism evidence="10 11">
    <name type="scientific">Arthrobacter horti</name>
    <dbReference type="NCBI Taxonomy" id="3068273"/>
    <lineage>
        <taxon>Bacteria</taxon>
        <taxon>Bacillati</taxon>
        <taxon>Actinomycetota</taxon>
        <taxon>Actinomycetes</taxon>
        <taxon>Micrococcales</taxon>
        <taxon>Micrococcaceae</taxon>
        <taxon>Arthrobacter</taxon>
    </lineage>
</organism>
<dbReference type="InterPro" id="IPR006042">
    <property type="entry name" value="Xan_ur_permease"/>
</dbReference>
<feature type="transmembrane region" description="Helical" evidence="9">
    <location>
        <begin position="187"/>
        <end position="204"/>
    </location>
</feature>
<dbReference type="InterPro" id="IPR006043">
    <property type="entry name" value="NCS2"/>
</dbReference>
<feature type="transmembrane region" description="Helical" evidence="9">
    <location>
        <begin position="150"/>
        <end position="172"/>
    </location>
</feature>
<feature type="transmembrane region" description="Helical" evidence="9">
    <location>
        <begin position="93"/>
        <end position="112"/>
    </location>
</feature>
<keyword evidence="3" id="KW-0813">Transport</keyword>
<dbReference type="NCBIfam" id="NF037981">
    <property type="entry name" value="NCS2_1"/>
    <property type="match status" value="1"/>
</dbReference>
<feature type="transmembrane region" description="Helical" evidence="9">
    <location>
        <begin position="249"/>
        <end position="269"/>
    </location>
</feature>